<dbReference type="EMBL" id="AP023213">
    <property type="protein sequence ID" value="BCG48132.1"/>
    <property type="molecule type" value="Genomic_DNA"/>
</dbReference>
<keyword evidence="5" id="KW-0472">Membrane</keyword>
<reference evidence="7 8" key="1">
    <citation type="submission" date="2020-06" db="EMBL/GenBank/DDBJ databases">
        <title>Interaction of electrochemicaly active bacteria, Geobacter bremensis R4 on different carbon anode.</title>
        <authorList>
            <person name="Meng L."/>
            <person name="Yoshida N."/>
        </authorList>
    </citation>
    <scope>NUCLEOTIDE SEQUENCE [LARGE SCALE GENOMIC DNA]</scope>
    <source>
        <strain evidence="7 8">R4</strain>
    </source>
</reference>
<keyword evidence="5" id="KW-1133">Transmembrane helix</keyword>
<dbReference type="Gene3D" id="1.10.760.10">
    <property type="entry name" value="Cytochrome c-like domain"/>
    <property type="match status" value="1"/>
</dbReference>
<evidence type="ECO:0000313" key="7">
    <source>
        <dbReference type="EMBL" id="BCG48132.1"/>
    </source>
</evidence>
<keyword evidence="2 4" id="KW-0479">Metal-binding</keyword>
<organism evidence="7 8">
    <name type="scientific">Citrifermentans bremense</name>
    <dbReference type="NCBI Taxonomy" id="60035"/>
    <lineage>
        <taxon>Bacteria</taxon>
        <taxon>Pseudomonadati</taxon>
        <taxon>Thermodesulfobacteriota</taxon>
        <taxon>Desulfuromonadia</taxon>
        <taxon>Geobacterales</taxon>
        <taxon>Geobacteraceae</taxon>
        <taxon>Citrifermentans</taxon>
    </lineage>
</organism>
<evidence type="ECO:0000313" key="8">
    <source>
        <dbReference type="Proteomes" id="UP000515472"/>
    </source>
</evidence>
<keyword evidence="1 4" id="KW-0349">Heme</keyword>
<dbReference type="GO" id="GO:0009055">
    <property type="term" value="F:electron transfer activity"/>
    <property type="evidence" value="ECO:0007669"/>
    <property type="project" value="InterPro"/>
</dbReference>
<dbReference type="KEGG" id="gbn:GEOBRER4_28820"/>
<dbReference type="AlphaFoldDB" id="A0A6S6M188"/>
<evidence type="ECO:0000256" key="4">
    <source>
        <dbReference type="PROSITE-ProRule" id="PRU00433"/>
    </source>
</evidence>
<evidence type="ECO:0000256" key="5">
    <source>
        <dbReference type="SAM" id="Phobius"/>
    </source>
</evidence>
<dbReference type="GO" id="GO:0020037">
    <property type="term" value="F:heme binding"/>
    <property type="evidence" value="ECO:0007669"/>
    <property type="project" value="InterPro"/>
</dbReference>
<dbReference type="InterPro" id="IPR050597">
    <property type="entry name" value="Cytochrome_c_Oxidase_Subunit"/>
</dbReference>
<protein>
    <submittedName>
        <fullName evidence="7">Cytochrome c oxidase subunit CcoP</fullName>
    </submittedName>
</protein>
<dbReference type="PANTHER" id="PTHR33751:SF1">
    <property type="entry name" value="CBB3-TYPE CYTOCHROME C OXIDASE SUBUNIT FIXP"/>
    <property type="match status" value="1"/>
</dbReference>
<evidence type="ECO:0000259" key="6">
    <source>
        <dbReference type="PROSITE" id="PS51007"/>
    </source>
</evidence>
<gene>
    <name evidence="7" type="ORF">GEOBRER4_n3004</name>
</gene>
<proteinExistence type="predicted"/>
<dbReference type="PANTHER" id="PTHR33751">
    <property type="entry name" value="CBB3-TYPE CYTOCHROME C OXIDASE SUBUNIT FIXP"/>
    <property type="match status" value="1"/>
</dbReference>
<name>A0A6S6M188_9BACT</name>
<evidence type="ECO:0000256" key="3">
    <source>
        <dbReference type="ARBA" id="ARBA00023004"/>
    </source>
</evidence>
<keyword evidence="5" id="KW-0812">Transmembrane</keyword>
<keyword evidence="3 4" id="KW-0408">Iron</keyword>
<sequence>MSDENKEYDGIRYRPEKKSPLVFRILFYGLILWAIPFMGYYLFSGWSSYAEFDQIKKAKEARLAVQKEKHEEASPRSANEEIRSTDLIAEGKKEFGERCAACHGADGKGGIGPDLTSKNYKYGRSAPEVTTSIVDGRPGGMPSFKNDLSGDKVQGLVQFVLSL</sequence>
<accession>A0A6S6M188</accession>
<dbReference type="PROSITE" id="PS51007">
    <property type="entry name" value="CYTC"/>
    <property type="match status" value="1"/>
</dbReference>
<feature type="domain" description="Cytochrome c" evidence="6">
    <location>
        <begin position="86"/>
        <end position="163"/>
    </location>
</feature>
<dbReference type="GO" id="GO:0046872">
    <property type="term" value="F:metal ion binding"/>
    <property type="evidence" value="ECO:0007669"/>
    <property type="project" value="UniProtKB-KW"/>
</dbReference>
<evidence type="ECO:0000256" key="1">
    <source>
        <dbReference type="ARBA" id="ARBA00022617"/>
    </source>
</evidence>
<dbReference type="RefSeq" id="WP_185242925.1">
    <property type="nucleotide sequence ID" value="NZ_AP023213.1"/>
</dbReference>
<dbReference type="InterPro" id="IPR009056">
    <property type="entry name" value="Cyt_c-like_dom"/>
</dbReference>
<dbReference type="SUPFAM" id="SSF46626">
    <property type="entry name" value="Cytochrome c"/>
    <property type="match status" value="1"/>
</dbReference>
<dbReference type="Pfam" id="PF13442">
    <property type="entry name" value="Cytochrome_CBB3"/>
    <property type="match status" value="1"/>
</dbReference>
<dbReference type="InterPro" id="IPR036909">
    <property type="entry name" value="Cyt_c-like_dom_sf"/>
</dbReference>
<evidence type="ECO:0000256" key="2">
    <source>
        <dbReference type="ARBA" id="ARBA00022723"/>
    </source>
</evidence>
<dbReference type="Proteomes" id="UP000515472">
    <property type="component" value="Chromosome"/>
</dbReference>
<keyword evidence="8" id="KW-1185">Reference proteome</keyword>
<feature type="transmembrane region" description="Helical" evidence="5">
    <location>
        <begin position="21"/>
        <end position="43"/>
    </location>
</feature>